<proteinExistence type="predicted"/>
<gene>
    <name evidence="1" type="ORF">TRAPUB_5060</name>
</gene>
<dbReference type="EMBL" id="MNAD01000141">
    <property type="protein sequence ID" value="OJT15682.1"/>
    <property type="molecule type" value="Genomic_DNA"/>
</dbReference>
<evidence type="ECO:0008006" key="3">
    <source>
        <dbReference type="Google" id="ProtNLM"/>
    </source>
</evidence>
<reference evidence="1 2" key="1">
    <citation type="submission" date="2016-10" db="EMBL/GenBank/DDBJ databases">
        <title>Genome sequence of the basidiomycete white-rot fungus Trametes pubescens.</title>
        <authorList>
            <person name="Makela M.R."/>
            <person name="Granchi Z."/>
            <person name="Peng M."/>
            <person name="De Vries R.P."/>
            <person name="Grigoriev I."/>
            <person name="Riley R."/>
            <person name="Hilden K."/>
        </authorList>
    </citation>
    <scope>NUCLEOTIDE SEQUENCE [LARGE SCALE GENOMIC DNA]</scope>
    <source>
        <strain evidence="1 2">FBCC735</strain>
    </source>
</reference>
<dbReference type="AlphaFoldDB" id="A0A1M2W7D2"/>
<name>A0A1M2W7D2_TRAPU</name>
<keyword evidence="2" id="KW-1185">Reference proteome</keyword>
<evidence type="ECO:0000313" key="2">
    <source>
        <dbReference type="Proteomes" id="UP000184267"/>
    </source>
</evidence>
<dbReference type="OMA" id="NEADGWI"/>
<sequence>MRRISSFVSFMLKEGHSTYRLKLLRSLHLYWPSIPRPPVSLEATGMALARLFRSLAEDGDLHNLSIHGAEQIVLYPDVPAAITQLTTLEWLNVADARRRTINMLSGLRCPFKVAIISLGSPRNEADGWILSILDKHLLWSLQPFTATLSYLTIATRRFSAPDDPVFPNVTYLNLSTADIRWVRHYVRAFPNLLILSARDCDIPEGRAEYGLRRAGNLSEQETSGTWQSLTSYCGSILTLYLLAIPKHIPKVVFNEVEDGLQSGMLRTVLGGARPRQLQLTLDGAFWLLDPDFLSTFTHYGVDALRHFKLVVKVDALDDVTYIPEALESAIDHVIKPLQVTLVAVTIEVDLSWYCVPRKFEPPLPESDPIEEVLEGWDVDAYAHRIQDKIGAVSPALRSVTVGLWHHRTRGNCQVTLGLTYESFDDSDEEYCSSGSESDGEDLMEV</sequence>
<organism evidence="1 2">
    <name type="scientific">Trametes pubescens</name>
    <name type="common">White-rot fungus</name>
    <dbReference type="NCBI Taxonomy" id="154538"/>
    <lineage>
        <taxon>Eukaryota</taxon>
        <taxon>Fungi</taxon>
        <taxon>Dikarya</taxon>
        <taxon>Basidiomycota</taxon>
        <taxon>Agaricomycotina</taxon>
        <taxon>Agaricomycetes</taxon>
        <taxon>Polyporales</taxon>
        <taxon>Polyporaceae</taxon>
        <taxon>Trametes</taxon>
    </lineage>
</organism>
<protein>
    <recommendedName>
        <fullName evidence="3">F-box domain-containing protein</fullName>
    </recommendedName>
</protein>
<accession>A0A1M2W7D2</accession>
<comment type="caution">
    <text evidence="1">The sequence shown here is derived from an EMBL/GenBank/DDBJ whole genome shotgun (WGS) entry which is preliminary data.</text>
</comment>
<dbReference type="Proteomes" id="UP000184267">
    <property type="component" value="Unassembled WGS sequence"/>
</dbReference>
<evidence type="ECO:0000313" key="1">
    <source>
        <dbReference type="EMBL" id="OJT15682.1"/>
    </source>
</evidence>
<dbReference type="OrthoDB" id="2758437at2759"/>